<evidence type="ECO:0000313" key="3">
    <source>
        <dbReference type="Proteomes" id="UP000239872"/>
    </source>
</evidence>
<dbReference type="EMBL" id="PPSL01000002">
    <property type="protein sequence ID" value="PQJ11765.1"/>
    <property type="molecule type" value="Genomic_DNA"/>
</dbReference>
<organism evidence="2 3">
    <name type="scientific">Flavipsychrobacter stenotrophus</name>
    <dbReference type="NCBI Taxonomy" id="2077091"/>
    <lineage>
        <taxon>Bacteria</taxon>
        <taxon>Pseudomonadati</taxon>
        <taxon>Bacteroidota</taxon>
        <taxon>Chitinophagia</taxon>
        <taxon>Chitinophagales</taxon>
        <taxon>Chitinophagaceae</taxon>
        <taxon>Flavipsychrobacter</taxon>
    </lineage>
</organism>
<sequence length="695" mass="79673">MLQTITIDELNILSPVFSKGNKEYNALVTNLCRNRNSSKKVWQSYEHPDNKRKVLIIYNTIPQEFKSKYGLPVDFKEAKRLIKERNAAIEAQTKDVAALPANKNILRELDRQRDSNSGKYMPLYSTYCKKDLAATTKLAKEHALRVAVVEYKDVAGVKIKQLHQAYLQLSQAGTQNNYYKFSSVIKHQWTTEQGISLTHGHAGREREDLKKLTDTHLAIIEELYKHSNQWSHNHITEQLNKYCKANGLPEVSRRTVGNHLQQSEVYNRLLSIRNKEAFNKKVAPFSRRTGALNAGDLYYMDGSPTQIPCWNNDRTKVIRHTLFVVLDSYSRKIVGFHIAETEDRFTWLSAMKMAFSMAGALPAEIVYDNGSATTSAEFIQLKDKVKLMGCNMRAALPGEPTAKAQVERWFGSFQSQYERMIEGFVGEGIRSKRETGRIDAEFLKKVHKDNGYLTYDSLVETLSILVNAYNQKSTPKKAAPSVKFADNEKPNMRAVASDQLAFLFWKNREIKVSRSEVKIAVRNVPYYYGITDFNMQMQLNGQTVKVYYDECDMSSVHLFDLHDEPLCEVRQKFMFHEAQVNQTQTDVNNIMGQSSHKKAFERKLKADSRAKTATAQAALGDSLSKLLNPLEMLKEDYNNAETEQLMDYIRQEHRVNPLNVDTYKPVTDNLPVEKRYAKKHLPKKELELVVVGSMQ</sequence>
<dbReference type="InterPro" id="IPR012337">
    <property type="entry name" value="RNaseH-like_sf"/>
</dbReference>
<dbReference type="SUPFAM" id="SSF53098">
    <property type="entry name" value="Ribonuclease H-like"/>
    <property type="match status" value="1"/>
</dbReference>
<protein>
    <recommendedName>
        <fullName evidence="1">Integrase catalytic domain-containing protein</fullName>
    </recommendedName>
</protein>
<dbReference type="AlphaFoldDB" id="A0A2S7SYW1"/>
<dbReference type="GO" id="GO:0003676">
    <property type="term" value="F:nucleic acid binding"/>
    <property type="evidence" value="ECO:0007669"/>
    <property type="project" value="InterPro"/>
</dbReference>
<dbReference type="InterPro" id="IPR001584">
    <property type="entry name" value="Integrase_cat-core"/>
</dbReference>
<dbReference type="GO" id="GO:0015074">
    <property type="term" value="P:DNA integration"/>
    <property type="evidence" value="ECO:0007669"/>
    <property type="project" value="InterPro"/>
</dbReference>
<proteinExistence type="predicted"/>
<comment type="caution">
    <text evidence="2">The sequence shown here is derived from an EMBL/GenBank/DDBJ whole genome shotgun (WGS) entry which is preliminary data.</text>
</comment>
<evidence type="ECO:0000313" key="2">
    <source>
        <dbReference type="EMBL" id="PQJ11765.1"/>
    </source>
</evidence>
<dbReference type="OrthoDB" id="501284at2"/>
<dbReference type="RefSeq" id="WP_105038645.1">
    <property type="nucleotide sequence ID" value="NZ_PPSL01000002.1"/>
</dbReference>
<dbReference type="PROSITE" id="PS50994">
    <property type="entry name" value="INTEGRASE"/>
    <property type="match status" value="1"/>
</dbReference>
<dbReference type="PANTHER" id="PTHR35004">
    <property type="entry name" value="TRANSPOSASE RV3428C-RELATED"/>
    <property type="match status" value="1"/>
</dbReference>
<keyword evidence="3" id="KW-1185">Reference proteome</keyword>
<accession>A0A2S7SYW1</accession>
<dbReference type="Gene3D" id="3.30.420.10">
    <property type="entry name" value="Ribonuclease H-like superfamily/Ribonuclease H"/>
    <property type="match status" value="1"/>
</dbReference>
<dbReference type="PANTHER" id="PTHR35004:SF7">
    <property type="entry name" value="INTEGRASE PROTEIN"/>
    <property type="match status" value="1"/>
</dbReference>
<gene>
    <name evidence="2" type="ORF">CJD36_008195</name>
</gene>
<name>A0A2S7SYW1_9BACT</name>
<reference evidence="2 3" key="1">
    <citation type="submission" date="2018-01" db="EMBL/GenBank/DDBJ databases">
        <title>A novel member of the phylum Bacteroidetes isolated from glacier ice.</title>
        <authorList>
            <person name="Liu Q."/>
            <person name="Xin Y.-H."/>
        </authorList>
    </citation>
    <scope>NUCLEOTIDE SEQUENCE [LARGE SCALE GENOMIC DNA]</scope>
    <source>
        <strain evidence="2 3">RB1R16</strain>
    </source>
</reference>
<evidence type="ECO:0000259" key="1">
    <source>
        <dbReference type="PROSITE" id="PS50994"/>
    </source>
</evidence>
<feature type="domain" description="Integrase catalytic" evidence="1">
    <location>
        <begin position="300"/>
        <end position="488"/>
    </location>
</feature>
<dbReference type="InterPro" id="IPR036397">
    <property type="entry name" value="RNaseH_sf"/>
</dbReference>
<dbReference type="Proteomes" id="UP000239872">
    <property type="component" value="Unassembled WGS sequence"/>
</dbReference>
<dbReference type="Pfam" id="PF00665">
    <property type="entry name" value="rve"/>
    <property type="match status" value="1"/>
</dbReference>